<keyword evidence="5 7" id="KW-1133">Transmembrane helix</keyword>
<feature type="transmembrane region" description="Helical" evidence="7">
    <location>
        <begin position="275"/>
        <end position="293"/>
    </location>
</feature>
<evidence type="ECO:0000313" key="10">
    <source>
        <dbReference type="Proteomes" id="UP001595867"/>
    </source>
</evidence>
<dbReference type="EMBL" id="JBHSBL010000019">
    <property type="protein sequence ID" value="MFC4068298.1"/>
    <property type="molecule type" value="Genomic_DNA"/>
</dbReference>
<keyword evidence="2" id="KW-0813">Transport</keyword>
<dbReference type="InterPro" id="IPR036259">
    <property type="entry name" value="MFS_trans_sf"/>
</dbReference>
<evidence type="ECO:0000256" key="2">
    <source>
        <dbReference type="ARBA" id="ARBA00022448"/>
    </source>
</evidence>
<dbReference type="Pfam" id="PF07690">
    <property type="entry name" value="MFS_1"/>
    <property type="match status" value="1"/>
</dbReference>
<dbReference type="SUPFAM" id="SSF103473">
    <property type="entry name" value="MFS general substrate transporter"/>
    <property type="match status" value="1"/>
</dbReference>
<feature type="transmembrane region" description="Helical" evidence="7">
    <location>
        <begin position="7"/>
        <end position="32"/>
    </location>
</feature>
<evidence type="ECO:0000256" key="1">
    <source>
        <dbReference type="ARBA" id="ARBA00004651"/>
    </source>
</evidence>
<dbReference type="InterPro" id="IPR020846">
    <property type="entry name" value="MFS_dom"/>
</dbReference>
<comment type="subcellular location">
    <subcellularLocation>
        <location evidence="1">Cell membrane</location>
        <topology evidence="1">Multi-pass membrane protein</topology>
    </subcellularLocation>
</comment>
<feature type="transmembrane region" description="Helical" evidence="7">
    <location>
        <begin position="135"/>
        <end position="160"/>
    </location>
</feature>
<feature type="transmembrane region" description="Helical" evidence="7">
    <location>
        <begin position="338"/>
        <end position="360"/>
    </location>
</feature>
<feature type="transmembrane region" description="Helical" evidence="7">
    <location>
        <begin position="243"/>
        <end position="263"/>
    </location>
</feature>
<name>A0ABV8IVJ4_9ACTN</name>
<feature type="domain" description="Major facilitator superfamily (MFS) profile" evidence="8">
    <location>
        <begin position="207"/>
        <end position="403"/>
    </location>
</feature>
<keyword evidence="3" id="KW-1003">Cell membrane</keyword>
<feature type="transmembrane region" description="Helical" evidence="7">
    <location>
        <begin position="74"/>
        <end position="91"/>
    </location>
</feature>
<organism evidence="9 10">
    <name type="scientific">Actinoplanes subglobosus</name>
    <dbReference type="NCBI Taxonomy" id="1547892"/>
    <lineage>
        <taxon>Bacteria</taxon>
        <taxon>Bacillati</taxon>
        <taxon>Actinomycetota</taxon>
        <taxon>Actinomycetes</taxon>
        <taxon>Micromonosporales</taxon>
        <taxon>Micromonosporaceae</taxon>
        <taxon>Actinoplanes</taxon>
    </lineage>
</organism>
<dbReference type="InterPro" id="IPR050171">
    <property type="entry name" value="MFS_Transporters"/>
</dbReference>
<dbReference type="PROSITE" id="PS50850">
    <property type="entry name" value="MFS"/>
    <property type="match status" value="1"/>
</dbReference>
<dbReference type="PANTHER" id="PTHR23517">
    <property type="entry name" value="RESISTANCE PROTEIN MDTM, PUTATIVE-RELATED-RELATED"/>
    <property type="match status" value="1"/>
</dbReference>
<dbReference type="Proteomes" id="UP001595867">
    <property type="component" value="Unassembled WGS sequence"/>
</dbReference>
<keyword evidence="4 7" id="KW-0812">Transmembrane</keyword>
<accession>A0ABV8IVJ4</accession>
<evidence type="ECO:0000313" key="9">
    <source>
        <dbReference type="EMBL" id="MFC4068298.1"/>
    </source>
</evidence>
<keyword evidence="10" id="KW-1185">Reference proteome</keyword>
<evidence type="ECO:0000256" key="6">
    <source>
        <dbReference type="ARBA" id="ARBA00023136"/>
    </source>
</evidence>
<feature type="transmembrane region" description="Helical" evidence="7">
    <location>
        <begin position="208"/>
        <end position="231"/>
    </location>
</feature>
<evidence type="ECO:0000256" key="3">
    <source>
        <dbReference type="ARBA" id="ARBA00022475"/>
    </source>
</evidence>
<feature type="transmembrane region" description="Helical" evidence="7">
    <location>
        <begin position="97"/>
        <end position="123"/>
    </location>
</feature>
<dbReference type="PANTHER" id="PTHR23517:SF2">
    <property type="entry name" value="MULTIDRUG RESISTANCE PROTEIN MDTH"/>
    <property type="match status" value="1"/>
</dbReference>
<feature type="transmembrane region" description="Helical" evidence="7">
    <location>
        <begin position="299"/>
        <end position="317"/>
    </location>
</feature>
<comment type="caution">
    <text evidence="9">The sequence shown here is derived from an EMBL/GenBank/DDBJ whole genome shotgun (WGS) entry which is preliminary data.</text>
</comment>
<feature type="transmembrane region" description="Helical" evidence="7">
    <location>
        <begin position="166"/>
        <end position="184"/>
    </location>
</feature>
<sequence length="403" mass="42317">MPGRRRLVPLALALAVDMFGSGLFLPVSLLYFTEVAGLSLGTVGVLLSAAAVASLPVPLLVGHVAHRFRAVDRVILAQVLQAAAFGAYGWAHSAAGVLAVAMLASIGQRLFWSSFFPVVAGLGEPGEQRGHTDRRYAVTGMIQMASMGAGTLLGGLVVAYGWYQPVVWFNAVTFLVSGVLLLFAPRDAPVTAESVAGGYRAMMRDRPYLLLIAVNTVFALCSVFIGVALPVYLVEALPAPDWLVGPLLAANTVLLASGQALAVRLVRPLSRPRGLALAGVLWVVWALVYAAAVQVPGTVLIPYLLVGLILFAAADLIHAPLSNALSAAAAPPAQRDRYLAVYQYCFAFASVLAPVFFTALYTRGPAVPWLTLAALTTVATVVVHVLNGPLTAREEASSEQAVP</sequence>
<feature type="transmembrane region" description="Helical" evidence="7">
    <location>
        <begin position="366"/>
        <end position="386"/>
    </location>
</feature>
<dbReference type="InterPro" id="IPR011701">
    <property type="entry name" value="MFS"/>
</dbReference>
<evidence type="ECO:0000259" key="8">
    <source>
        <dbReference type="PROSITE" id="PS50850"/>
    </source>
</evidence>
<keyword evidence="6 7" id="KW-0472">Membrane</keyword>
<dbReference type="Gene3D" id="1.20.1250.20">
    <property type="entry name" value="MFS general substrate transporter like domains"/>
    <property type="match status" value="2"/>
</dbReference>
<gene>
    <name evidence="9" type="ORF">ACFO0C_25505</name>
</gene>
<protein>
    <submittedName>
        <fullName evidence="9">MFS transporter</fullName>
    </submittedName>
</protein>
<evidence type="ECO:0000256" key="4">
    <source>
        <dbReference type="ARBA" id="ARBA00022692"/>
    </source>
</evidence>
<dbReference type="RefSeq" id="WP_378069199.1">
    <property type="nucleotide sequence ID" value="NZ_JBHSBL010000019.1"/>
</dbReference>
<proteinExistence type="predicted"/>
<evidence type="ECO:0000256" key="7">
    <source>
        <dbReference type="SAM" id="Phobius"/>
    </source>
</evidence>
<reference evidence="10" key="1">
    <citation type="journal article" date="2019" name="Int. J. Syst. Evol. Microbiol.">
        <title>The Global Catalogue of Microorganisms (GCM) 10K type strain sequencing project: providing services to taxonomists for standard genome sequencing and annotation.</title>
        <authorList>
            <consortium name="The Broad Institute Genomics Platform"/>
            <consortium name="The Broad Institute Genome Sequencing Center for Infectious Disease"/>
            <person name="Wu L."/>
            <person name="Ma J."/>
        </authorList>
    </citation>
    <scope>NUCLEOTIDE SEQUENCE [LARGE SCALE GENOMIC DNA]</scope>
    <source>
        <strain evidence="10">TBRC 5832</strain>
    </source>
</reference>
<evidence type="ECO:0000256" key="5">
    <source>
        <dbReference type="ARBA" id="ARBA00022989"/>
    </source>
</evidence>
<feature type="transmembrane region" description="Helical" evidence="7">
    <location>
        <begin position="38"/>
        <end position="62"/>
    </location>
</feature>